<comment type="cofactor">
    <cofactor evidence="2">
        <name>Mg(2+)</name>
        <dbReference type="ChEBI" id="CHEBI:18420"/>
    </cofactor>
</comment>
<dbReference type="GO" id="GO:0006777">
    <property type="term" value="P:Mo-molybdopterin cofactor biosynthetic process"/>
    <property type="evidence" value="ECO:0007669"/>
    <property type="project" value="UniProtKB-UniRule"/>
</dbReference>
<dbReference type="InterPro" id="IPR036688">
    <property type="entry name" value="MoeA_C_domain_IV_sf"/>
</dbReference>
<dbReference type="GO" id="GO:0030425">
    <property type="term" value="C:dendrite"/>
    <property type="evidence" value="ECO:0007669"/>
    <property type="project" value="TreeGrafter"/>
</dbReference>
<comment type="function">
    <text evidence="2">Catalyzes two steps in the biosynthesis of the molybdenum cofactor. In the first step, molybdopterin is adenylated. Subsequently, molybdate is inserted into adenylated molybdopterin and AMP is released.</text>
</comment>
<comment type="similarity">
    <text evidence="1">In the N-terminal section; belongs to the MoaB/Mog family.</text>
</comment>
<feature type="domain" description="MoaB/Mog" evidence="3">
    <location>
        <begin position="4"/>
        <end position="88"/>
    </location>
</feature>
<comment type="catalytic activity">
    <reaction evidence="2">
        <text>adenylyl-molybdopterin + molybdate = Mo-molybdopterin + AMP + H(+)</text>
        <dbReference type="Rhea" id="RHEA:35047"/>
        <dbReference type="ChEBI" id="CHEBI:15378"/>
        <dbReference type="ChEBI" id="CHEBI:36264"/>
        <dbReference type="ChEBI" id="CHEBI:62727"/>
        <dbReference type="ChEBI" id="CHEBI:71302"/>
        <dbReference type="ChEBI" id="CHEBI:456215"/>
    </reaction>
</comment>
<comment type="catalytic activity">
    <reaction evidence="2">
        <text>molybdopterin + ATP + H(+) = adenylyl-molybdopterin + diphosphate</text>
        <dbReference type="Rhea" id="RHEA:31331"/>
        <dbReference type="ChEBI" id="CHEBI:15378"/>
        <dbReference type="ChEBI" id="CHEBI:30616"/>
        <dbReference type="ChEBI" id="CHEBI:33019"/>
        <dbReference type="ChEBI" id="CHEBI:58698"/>
        <dbReference type="ChEBI" id="CHEBI:62727"/>
    </reaction>
</comment>
<dbReference type="OMA" id="DEDIRCD"/>
<dbReference type="Gene3D" id="2.40.340.10">
    <property type="entry name" value="MoeA, C-terminal, domain IV"/>
    <property type="match status" value="1"/>
</dbReference>
<keyword evidence="2" id="KW-0501">Molybdenum cofactor biosynthesis</keyword>
<keyword evidence="2" id="KW-0460">Magnesium</keyword>
<dbReference type="SUPFAM" id="SSF63867">
    <property type="entry name" value="MoeA C-terminal domain-like"/>
    <property type="match status" value="1"/>
</dbReference>
<dbReference type="GO" id="GO:0097112">
    <property type="term" value="P:gamma-aminobutyric acid receptor clustering"/>
    <property type="evidence" value="ECO:0007669"/>
    <property type="project" value="TreeGrafter"/>
</dbReference>
<dbReference type="GO" id="GO:0061598">
    <property type="term" value="F:molybdopterin adenylyltransferase activity"/>
    <property type="evidence" value="ECO:0007669"/>
    <property type="project" value="UniProtKB-UniRule"/>
</dbReference>
<proteinExistence type="inferred from homology"/>
<evidence type="ECO:0000259" key="3">
    <source>
        <dbReference type="Pfam" id="PF00994"/>
    </source>
</evidence>
<comment type="pathway">
    <text evidence="2">Cofactor biosynthesis; molybdopterin biosynthesis.</text>
</comment>
<accession>A0A0C2NE46</accession>
<dbReference type="Pfam" id="PF00994">
    <property type="entry name" value="MoCF_biosynth"/>
    <property type="match status" value="1"/>
</dbReference>
<dbReference type="Gene3D" id="3.40.980.10">
    <property type="entry name" value="MoaB/Mog-like domain"/>
    <property type="match status" value="1"/>
</dbReference>
<evidence type="ECO:0000256" key="2">
    <source>
        <dbReference type="RuleBase" id="RU365090"/>
    </source>
</evidence>
<dbReference type="GO" id="GO:0072579">
    <property type="term" value="P:glycine receptor clustering"/>
    <property type="evidence" value="ECO:0007669"/>
    <property type="project" value="TreeGrafter"/>
</dbReference>
<dbReference type="PANTHER" id="PTHR10192:SF5">
    <property type="entry name" value="GEPHYRIN"/>
    <property type="match status" value="1"/>
</dbReference>
<dbReference type="EMBL" id="JWZT01000358">
    <property type="protein sequence ID" value="KII74580.1"/>
    <property type="molecule type" value="Genomic_DNA"/>
</dbReference>
<keyword evidence="2" id="KW-0500">Molybdenum</keyword>
<dbReference type="UniPathway" id="UPA00344"/>
<dbReference type="GO" id="GO:0007529">
    <property type="term" value="P:establishment of synaptic specificity at neuromuscular junction"/>
    <property type="evidence" value="ECO:0007669"/>
    <property type="project" value="TreeGrafter"/>
</dbReference>
<dbReference type="InterPro" id="IPR038987">
    <property type="entry name" value="MoeA-like"/>
</dbReference>
<dbReference type="GO" id="GO:0046872">
    <property type="term" value="F:metal ion binding"/>
    <property type="evidence" value="ECO:0007669"/>
    <property type="project" value="UniProtKB-UniRule"/>
</dbReference>
<protein>
    <submittedName>
        <fullName evidence="4">Molybdenum cofactor synthesis protein cinnamon</fullName>
    </submittedName>
</protein>
<dbReference type="GO" id="GO:0061599">
    <property type="term" value="F:molybdopterin molybdotransferase activity"/>
    <property type="evidence" value="ECO:0007669"/>
    <property type="project" value="UniProtKB-UniRule"/>
</dbReference>
<dbReference type="GO" id="GO:0098970">
    <property type="term" value="P:postsynaptic neurotransmitter receptor diffusion trapping"/>
    <property type="evidence" value="ECO:0007669"/>
    <property type="project" value="TreeGrafter"/>
</dbReference>
<name>A0A0C2NE46_THEKT</name>
<dbReference type="Proteomes" id="UP000031668">
    <property type="component" value="Unassembled WGS sequence"/>
</dbReference>
<dbReference type="InterPro" id="IPR036425">
    <property type="entry name" value="MoaB/Mog-like_dom_sf"/>
</dbReference>
<dbReference type="PANTHER" id="PTHR10192">
    <property type="entry name" value="MOLYBDOPTERIN BIOSYNTHESIS PROTEIN"/>
    <property type="match status" value="1"/>
</dbReference>
<comment type="similarity">
    <text evidence="2">Belongs to the MoeA family.</text>
</comment>
<comment type="caution">
    <text evidence="4">The sequence shown here is derived from an EMBL/GenBank/DDBJ whole genome shotgun (WGS) entry which is preliminary data.</text>
</comment>
<dbReference type="GO" id="GO:0099634">
    <property type="term" value="C:postsynaptic specialization membrane"/>
    <property type="evidence" value="ECO:0007669"/>
    <property type="project" value="GOC"/>
</dbReference>
<dbReference type="SUPFAM" id="SSF53218">
    <property type="entry name" value="Molybdenum cofactor biosynthesis proteins"/>
    <property type="match status" value="1"/>
</dbReference>
<dbReference type="GO" id="GO:0005829">
    <property type="term" value="C:cytosol"/>
    <property type="evidence" value="ECO:0007669"/>
    <property type="project" value="TreeGrafter"/>
</dbReference>
<keyword evidence="2" id="KW-0479">Metal-binding</keyword>
<gene>
    <name evidence="4" type="ORF">RF11_16190</name>
</gene>
<evidence type="ECO:0000313" key="4">
    <source>
        <dbReference type="EMBL" id="KII74580.1"/>
    </source>
</evidence>
<evidence type="ECO:0000256" key="1">
    <source>
        <dbReference type="ARBA" id="ARBA00007589"/>
    </source>
</evidence>
<dbReference type="InterPro" id="IPR001453">
    <property type="entry name" value="MoaB/Mog_dom"/>
</dbReference>
<dbReference type="OrthoDB" id="4349954at2759"/>
<dbReference type="AlphaFoldDB" id="A0A0C2NE46"/>
<dbReference type="GO" id="GO:0005524">
    <property type="term" value="F:ATP binding"/>
    <property type="evidence" value="ECO:0007669"/>
    <property type="project" value="UniProtKB-UniRule"/>
</dbReference>
<keyword evidence="5" id="KW-1185">Reference proteome</keyword>
<organism evidence="4 5">
    <name type="scientific">Thelohanellus kitauei</name>
    <name type="common">Myxosporean</name>
    <dbReference type="NCBI Taxonomy" id="669202"/>
    <lineage>
        <taxon>Eukaryota</taxon>
        <taxon>Metazoa</taxon>
        <taxon>Cnidaria</taxon>
        <taxon>Myxozoa</taxon>
        <taxon>Myxosporea</taxon>
        <taxon>Bivalvulida</taxon>
        <taxon>Platysporina</taxon>
        <taxon>Myxobolidae</taxon>
        <taxon>Thelohanellus</taxon>
    </lineage>
</organism>
<evidence type="ECO:0000313" key="5">
    <source>
        <dbReference type="Proteomes" id="UP000031668"/>
    </source>
</evidence>
<reference evidence="4 5" key="1">
    <citation type="journal article" date="2014" name="Genome Biol. Evol.">
        <title>The genome of the myxosporean Thelohanellus kitauei shows adaptations to nutrient acquisition within its fish host.</title>
        <authorList>
            <person name="Yang Y."/>
            <person name="Xiong J."/>
            <person name="Zhou Z."/>
            <person name="Huo F."/>
            <person name="Miao W."/>
            <person name="Ran C."/>
            <person name="Liu Y."/>
            <person name="Zhang J."/>
            <person name="Feng J."/>
            <person name="Wang M."/>
            <person name="Wang M."/>
            <person name="Wang L."/>
            <person name="Yao B."/>
        </authorList>
    </citation>
    <scope>NUCLEOTIDE SEQUENCE [LARGE SCALE GENOMIC DNA]</scope>
    <source>
        <strain evidence="4">Wuqing</strain>
    </source>
</reference>
<sequence length="180" mass="20393">MTVCDIIITSGGSSVGEKVRKLFYQDFINQALKKLQFDIKFGRIYIKPGKPTIFATASHDNKCIYFFGLPGNPVSCWVTYHLLVKTFLYKVLNISPPPIIKVKLSSDLETDEKRMEFLRARFLPRYDNGYRVVEVIPGGQHSSRFLSVCGCDLLVIIPSSYQKRCFPKGTLMEGIIISSI</sequence>
<keyword evidence="2" id="KW-0808">Transferase</keyword>